<comment type="caution">
    <text evidence="1">The sequence shown here is derived from an EMBL/GenBank/DDBJ whole genome shotgun (WGS) entry which is preliminary data.</text>
</comment>
<accession>A0A125TZC8</accession>
<evidence type="ECO:0000313" key="1">
    <source>
        <dbReference type="EMBL" id="KWS02012.1"/>
    </source>
</evidence>
<organism evidence="1 2">
    <name type="scientific">Lysobacter capsici AZ78</name>
    <dbReference type="NCBI Taxonomy" id="1444315"/>
    <lineage>
        <taxon>Bacteria</taxon>
        <taxon>Pseudomonadati</taxon>
        <taxon>Pseudomonadota</taxon>
        <taxon>Gammaproteobacteria</taxon>
        <taxon>Lysobacterales</taxon>
        <taxon>Lysobacteraceae</taxon>
        <taxon>Lysobacter</taxon>
    </lineage>
</organism>
<evidence type="ECO:0000313" key="2">
    <source>
        <dbReference type="Proteomes" id="UP000023435"/>
    </source>
</evidence>
<gene>
    <name evidence="1" type="ORF">AZ78_5145</name>
</gene>
<dbReference type="Proteomes" id="UP000023435">
    <property type="component" value="Unassembled WGS sequence"/>
</dbReference>
<dbReference type="EMBL" id="JAJA02000003">
    <property type="protein sequence ID" value="KWS02012.1"/>
    <property type="molecule type" value="Genomic_DNA"/>
</dbReference>
<proteinExistence type="predicted"/>
<sequence>MEGLRVARRQRKREQEQIPRAARLTCIAVTTGARPLFQSGR</sequence>
<name>A0A125TZC8_9GAMM</name>
<dbReference type="AlphaFoldDB" id="A0A125TZC8"/>
<keyword evidence="2" id="KW-1185">Reference proteome</keyword>
<reference evidence="1 2" key="1">
    <citation type="journal article" date="2014" name="Genome Announc.">
        <title>Draft Genome Sequence of Lysobacter capsici AZ78, a Bacterium Antagonistic to Plant-Pathogenic Oomycetes.</title>
        <authorList>
            <person name="Puopolo G."/>
            <person name="Sonego P."/>
            <person name="Engelen K."/>
            <person name="Pertot I."/>
        </authorList>
    </citation>
    <scope>NUCLEOTIDE SEQUENCE [LARGE SCALE GENOMIC DNA]</scope>
    <source>
        <strain evidence="1 2">AZ78</strain>
    </source>
</reference>
<protein>
    <submittedName>
        <fullName evidence="1">Uncharacterized protein</fullName>
    </submittedName>
</protein>